<accession>A0A160V6S0</accession>
<proteinExistence type="predicted"/>
<reference evidence="2" key="1">
    <citation type="submission" date="2015-10" db="EMBL/GenBank/DDBJ databases">
        <authorList>
            <person name="Gilbert D.G."/>
        </authorList>
    </citation>
    <scope>NUCLEOTIDE SEQUENCE</scope>
</reference>
<dbReference type="SUPFAM" id="SSF142433">
    <property type="entry name" value="CinA-like"/>
    <property type="match status" value="1"/>
</dbReference>
<dbReference type="InterPro" id="IPR036653">
    <property type="entry name" value="CinA-like_C"/>
</dbReference>
<dbReference type="Gene3D" id="3.90.950.20">
    <property type="entry name" value="CinA-like"/>
    <property type="match status" value="1"/>
</dbReference>
<dbReference type="NCBIfam" id="TIGR00199">
    <property type="entry name" value="PncC_domain"/>
    <property type="match status" value="1"/>
</dbReference>
<dbReference type="InterPro" id="IPR008136">
    <property type="entry name" value="CinA_C"/>
</dbReference>
<protein>
    <submittedName>
        <fullName evidence="2">Molybdopterin binding motif, CinA N-terminal domain / C-terminal domain of CinA type S</fullName>
    </submittedName>
</protein>
<dbReference type="AlphaFoldDB" id="A0A160V6S0"/>
<gene>
    <name evidence="2" type="ORF">MGWOODY_Clf390</name>
</gene>
<evidence type="ECO:0000313" key="2">
    <source>
        <dbReference type="EMBL" id="CUV01511.1"/>
    </source>
</evidence>
<organism evidence="2">
    <name type="scientific">hydrothermal vent metagenome</name>
    <dbReference type="NCBI Taxonomy" id="652676"/>
    <lineage>
        <taxon>unclassified sequences</taxon>
        <taxon>metagenomes</taxon>
        <taxon>ecological metagenomes</taxon>
    </lineage>
</organism>
<evidence type="ECO:0000259" key="1">
    <source>
        <dbReference type="Pfam" id="PF02464"/>
    </source>
</evidence>
<dbReference type="EMBL" id="FAXA01000093">
    <property type="protein sequence ID" value="CUV01511.1"/>
    <property type="molecule type" value="Genomic_DNA"/>
</dbReference>
<feature type="domain" description="CinA C-terminal" evidence="1">
    <location>
        <begin position="4"/>
        <end position="153"/>
    </location>
</feature>
<dbReference type="Pfam" id="PF02464">
    <property type="entry name" value="CinA"/>
    <property type="match status" value="1"/>
</dbReference>
<name>A0A160V6S0_9ZZZZ</name>
<sequence length="156" mass="15923">MEVKEIAEILTAREKTVSVAEADTAGLIGYMLGAIPGSSKYFPGGVIAYTGGLKEKVLGVPDDVAPTHGTVSSEMAKGMARGVRELTGTDYAVSTTGVTGPAAGRAGLPIGTFWIGLSVKDGEDTAIEVHLDGDRDACKRGAAQAALDLLSKELSG</sequence>